<accession>A0ABP0N9E9</accession>
<protein>
    <recommendedName>
        <fullName evidence="5">TFIIS N-terminal domain-containing protein</fullName>
    </recommendedName>
</protein>
<evidence type="ECO:0000256" key="1">
    <source>
        <dbReference type="ARBA" id="ARBA00004123"/>
    </source>
</evidence>
<dbReference type="SUPFAM" id="SSF47676">
    <property type="entry name" value="Conserved domain common to transcription factors TFIIS, elongin A, CRSP70"/>
    <property type="match status" value="1"/>
</dbReference>
<dbReference type="InterPro" id="IPR017923">
    <property type="entry name" value="TFIIS_N"/>
</dbReference>
<reference evidence="6 7" key="1">
    <citation type="submission" date="2024-02" db="EMBL/GenBank/DDBJ databases">
        <authorList>
            <person name="Chen Y."/>
            <person name="Shah S."/>
            <person name="Dougan E. K."/>
            <person name="Thang M."/>
            <person name="Chan C."/>
        </authorList>
    </citation>
    <scope>NUCLEOTIDE SEQUENCE [LARGE SCALE GENOMIC DNA]</scope>
</reference>
<keyword evidence="2 3" id="KW-0539">Nucleus</keyword>
<keyword evidence="7" id="KW-1185">Reference proteome</keyword>
<evidence type="ECO:0000256" key="2">
    <source>
        <dbReference type="ARBA" id="ARBA00023242"/>
    </source>
</evidence>
<feature type="domain" description="TFIIS N-terminal" evidence="5">
    <location>
        <begin position="69"/>
        <end position="148"/>
    </location>
</feature>
<name>A0ABP0N9E9_9DINO</name>
<dbReference type="SMART" id="SM00509">
    <property type="entry name" value="TFS2N"/>
    <property type="match status" value="1"/>
</dbReference>
<sequence length="154" mass="16657">EGSSQPREKKRRLRRVVTSDDEAEPQEPSKPAEAPEPVPREGPLTGDGAAPASAAPPTGEALEGPLEGEDLSEIIEKAKKKLETSPAPQEVSRLLTHLESQSMNAQLLVTTKIGLAVNGLRKSYAKYPNVVQQAVGLVNRWKELWMQEKAANSA</sequence>
<evidence type="ECO:0000259" key="5">
    <source>
        <dbReference type="PROSITE" id="PS51319"/>
    </source>
</evidence>
<evidence type="ECO:0000313" key="6">
    <source>
        <dbReference type="EMBL" id="CAK9059464.1"/>
    </source>
</evidence>
<dbReference type="EMBL" id="CAXAMN010021424">
    <property type="protein sequence ID" value="CAK9059464.1"/>
    <property type="molecule type" value="Genomic_DNA"/>
</dbReference>
<dbReference type="Gene3D" id="1.20.930.10">
    <property type="entry name" value="Conserved domain common to transcription factors TFIIS, elongin A, CRSP70"/>
    <property type="match status" value="1"/>
</dbReference>
<evidence type="ECO:0000256" key="4">
    <source>
        <dbReference type="SAM" id="MobiDB-lite"/>
    </source>
</evidence>
<gene>
    <name evidence="6" type="ORF">CCMP2556_LOCUS29275</name>
</gene>
<organism evidence="6 7">
    <name type="scientific">Durusdinium trenchii</name>
    <dbReference type="NCBI Taxonomy" id="1381693"/>
    <lineage>
        <taxon>Eukaryota</taxon>
        <taxon>Sar</taxon>
        <taxon>Alveolata</taxon>
        <taxon>Dinophyceae</taxon>
        <taxon>Suessiales</taxon>
        <taxon>Symbiodiniaceae</taxon>
        <taxon>Durusdinium</taxon>
    </lineage>
</organism>
<comment type="subcellular location">
    <subcellularLocation>
        <location evidence="1 3">Nucleus</location>
    </subcellularLocation>
</comment>
<dbReference type="InterPro" id="IPR035441">
    <property type="entry name" value="TFIIS/LEDGF_dom_sf"/>
</dbReference>
<feature type="region of interest" description="Disordered" evidence="4">
    <location>
        <begin position="1"/>
        <end position="69"/>
    </location>
</feature>
<dbReference type="CDD" id="cd00183">
    <property type="entry name" value="TFIIS_I"/>
    <property type="match status" value="1"/>
</dbReference>
<dbReference type="Pfam" id="PF08711">
    <property type="entry name" value="Med26"/>
    <property type="match status" value="1"/>
</dbReference>
<dbReference type="InterPro" id="IPR003617">
    <property type="entry name" value="TFIIS/CRSP70_N_sub"/>
</dbReference>
<dbReference type="Proteomes" id="UP001642484">
    <property type="component" value="Unassembled WGS sequence"/>
</dbReference>
<evidence type="ECO:0000256" key="3">
    <source>
        <dbReference type="PROSITE-ProRule" id="PRU00649"/>
    </source>
</evidence>
<evidence type="ECO:0000313" key="7">
    <source>
        <dbReference type="Proteomes" id="UP001642484"/>
    </source>
</evidence>
<feature type="non-terminal residue" evidence="6">
    <location>
        <position position="1"/>
    </location>
</feature>
<proteinExistence type="predicted"/>
<dbReference type="PROSITE" id="PS51319">
    <property type="entry name" value="TFIIS_N"/>
    <property type="match status" value="1"/>
</dbReference>
<comment type="caution">
    <text evidence="6">The sequence shown here is derived from an EMBL/GenBank/DDBJ whole genome shotgun (WGS) entry which is preliminary data.</text>
</comment>